<dbReference type="Proteomes" id="UP000251584">
    <property type="component" value="Unassembled WGS sequence"/>
</dbReference>
<dbReference type="Pfam" id="PF13935">
    <property type="entry name" value="Ead_Ea22"/>
    <property type="match status" value="1"/>
</dbReference>
<evidence type="ECO:0000256" key="1">
    <source>
        <dbReference type="SAM" id="Coils"/>
    </source>
</evidence>
<gene>
    <name evidence="2" type="ORF">NCTC10786_05324</name>
</gene>
<organism evidence="2 3">
    <name type="scientific">Citrobacter koseri</name>
    <name type="common">Citrobacter diversus</name>
    <dbReference type="NCBI Taxonomy" id="545"/>
    <lineage>
        <taxon>Bacteria</taxon>
        <taxon>Pseudomonadati</taxon>
        <taxon>Pseudomonadota</taxon>
        <taxon>Gammaproteobacteria</taxon>
        <taxon>Enterobacterales</taxon>
        <taxon>Enterobacteriaceae</taxon>
        <taxon>Citrobacter</taxon>
    </lineage>
</organism>
<protein>
    <submittedName>
        <fullName evidence="2">Uncharacterized protein</fullName>
    </submittedName>
</protein>
<proteinExistence type="predicted"/>
<dbReference type="AlphaFoldDB" id="A0A2X2WL14"/>
<dbReference type="EMBL" id="UAVY01000009">
    <property type="protein sequence ID" value="SQB40227.1"/>
    <property type="molecule type" value="Genomic_DNA"/>
</dbReference>
<reference evidence="2 3" key="1">
    <citation type="submission" date="2018-06" db="EMBL/GenBank/DDBJ databases">
        <authorList>
            <consortium name="Pathogen Informatics"/>
            <person name="Doyle S."/>
        </authorList>
    </citation>
    <scope>NUCLEOTIDE SEQUENCE [LARGE SCALE GENOMIC DNA]</scope>
    <source>
        <strain evidence="2 3">NCTC10786</strain>
    </source>
</reference>
<sequence>MTIDKQALRDVAEKTKIAGEAPVMPFEQRINALNDFMKNFTPATVLALLDELEALQSFRTAFNEWSDKTDWVQTDKRLDVIKPWGKHRADVLKLYIDHLESKLEAKEEQRANWFHMAQKLGEDLDAAEKCIAELESRTVTLEPFRSFVTDADITALHRFAECCDDPESGGHDLQKEQVQRLEAIGALQRSGRISYITGFGDVLISITAGIGKGA</sequence>
<feature type="coiled-coil region" evidence="1">
    <location>
        <begin position="89"/>
        <end position="137"/>
    </location>
</feature>
<evidence type="ECO:0000313" key="3">
    <source>
        <dbReference type="Proteomes" id="UP000251584"/>
    </source>
</evidence>
<dbReference type="InterPro" id="IPR025153">
    <property type="entry name" value="Ead_Ea22"/>
</dbReference>
<keyword evidence="1" id="KW-0175">Coiled coil</keyword>
<dbReference type="RefSeq" id="WP_286451784.1">
    <property type="nucleotide sequence ID" value="NZ_CP136816.1"/>
</dbReference>
<accession>A0A2X2WL14</accession>
<evidence type="ECO:0000313" key="2">
    <source>
        <dbReference type="EMBL" id="SQB40227.1"/>
    </source>
</evidence>
<name>A0A2X2WL14_CITKO</name>